<dbReference type="EMBL" id="JACHFN010000001">
    <property type="protein sequence ID" value="MBB5232773.1"/>
    <property type="molecule type" value="Genomic_DNA"/>
</dbReference>
<gene>
    <name evidence="1" type="ORF">HNQ09_000190</name>
</gene>
<sequence>MVDVLPLPRGITGFIQQGEKLPWVDAPDFKRVCYEAARSMGARVVRVDSADGKVDRNYHAAEVQIDAKRILVLCNAHYPWLALVESSAKVELGSPIFDLGWEDVPAMTQALEAFSEFRVLDVMYLESVPEPQVLQHLWEGEVKQIRLWKPRNIGEIIFNPWD</sequence>
<organism evidence="1 2">
    <name type="scientific">Deinococcus budaensis</name>
    <dbReference type="NCBI Taxonomy" id="1665626"/>
    <lineage>
        <taxon>Bacteria</taxon>
        <taxon>Thermotogati</taxon>
        <taxon>Deinococcota</taxon>
        <taxon>Deinococci</taxon>
        <taxon>Deinococcales</taxon>
        <taxon>Deinococcaceae</taxon>
        <taxon>Deinococcus</taxon>
    </lineage>
</organism>
<reference evidence="1 2" key="1">
    <citation type="submission" date="2020-08" db="EMBL/GenBank/DDBJ databases">
        <title>Genomic Encyclopedia of Type Strains, Phase IV (KMG-IV): sequencing the most valuable type-strain genomes for metagenomic binning, comparative biology and taxonomic classification.</title>
        <authorList>
            <person name="Goeker M."/>
        </authorList>
    </citation>
    <scope>NUCLEOTIDE SEQUENCE [LARGE SCALE GENOMIC DNA]</scope>
    <source>
        <strain evidence="1 2">DSM 101791</strain>
    </source>
</reference>
<dbReference type="Proteomes" id="UP000525389">
    <property type="component" value="Unassembled WGS sequence"/>
</dbReference>
<keyword evidence="2" id="KW-1185">Reference proteome</keyword>
<dbReference type="AlphaFoldDB" id="A0A7W8LNI7"/>
<proteinExistence type="predicted"/>
<name>A0A7W8LNI7_9DEIO</name>
<evidence type="ECO:0000313" key="1">
    <source>
        <dbReference type="EMBL" id="MBB5232773.1"/>
    </source>
</evidence>
<evidence type="ECO:0000313" key="2">
    <source>
        <dbReference type="Proteomes" id="UP000525389"/>
    </source>
</evidence>
<accession>A0A7W8LNI7</accession>
<dbReference type="RefSeq" id="WP_184024225.1">
    <property type="nucleotide sequence ID" value="NZ_JACHFN010000001.1"/>
</dbReference>
<comment type="caution">
    <text evidence="1">The sequence shown here is derived from an EMBL/GenBank/DDBJ whole genome shotgun (WGS) entry which is preliminary data.</text>
</comment>
<protein>
    <submittedName>
        <fullName evidence="1">Uncharacterized protein</fullName>
    </submittedName>
</protein>